<dbReference type="EMBL" id="CP003600">
    <property type="protein sequence ID" value="AFY93615.1"/>
    <property type="molecule type" value="Genomic_DNA"/>
</dbReference>
<name>K9UFL4_CHAP6</name>
<reference evidence="1 2" key="1">
    <citation type="submission" date="2012-05" db="EMBL/GenBank/DDBJ databases">
        <title>Finished chromosome of genome of Chamaesiphon sp. PCC 6605.</title>
        <authorList>
            <consortium name="US DOE Joint Genome Institute"/>
            <person name="Gugger M."/>
            <person name="Coursin T."/>
            <person name="Rippka R."/>
            <person name="Tandeau De Marsac N."/>
            <person name="Huntemann M."/>
            <person name="Wei C.-L."/>
            <person name="Han J."/>
            <person name="Detter J.C."/>
            <person name="Han C."/>
            <person name="Tapia R."/>
            <person name="Chen A."/>
            <person name="Kyrpides N."/>
            <person name="Mavromatis K."/>
            <person name="Markowitz V."/>
            <person name="Szeto E."/>
            <person name="Ivanova N."/>
            <person name="Pagani I."/>
            <person name="Pati A."/>
            <person name="Goodwin L."/>
            <person name="Nordberg H.P."/>
            <person name="Cantor M.N."/>
            <person name="Hua S.X."/>
            <person name="Woyke T."/>
            <person name="Kerfeld C.A."/>
        </authorList>
    </citation>
    <scope>NUCLEOTIDE SEQUENCE [LARGE SCALE GENOMIC DNA]</scope>
    <source>
        <strain evidence="2">ATCC 27169 / PCC 6605</strain>
    </source>
</reference>
<evidence type="ECO:0000313" key="1">
    <source>
        <dbReference type="EMBL" id="AFY93615.1"/>
    </source>
</evidence>
<keyword evidence="2" id="KW-1185">Reference proteome</keyword>
<dbReference type="PANTHER" id="PTHR35894:SF1">
    <property type="entry name" value="PHOSPHORIBULOKINASE _ URIDINE KINASE FAMILY"/>
    <property type="match status" value="1"/>
</dbReference>
<dbReference type="HOGENOM" id="CLU_830785_0_0_3"/>
<organism evidence="1 2">
    <name type="scientific">Chamaesiphon minutus (strain ATCC 27169 / PCC 6605)</name>
    <dbReference type="NCBI Taxonomy" id="1173020"/>
    <lineage>
        <taxon>Bacteria</taxon>
        <taxon>Bacillati</taxon>
        <taxon>Cyanobacteriota</taxon>
        <taxon>Cyanophyceae</taxon>
        <taxon>Gomontiellales</taxon>
        <taxon>Chamaesiphonaceae</taxon>
        <taxon>Chamaesiphon</taxon>
    </lineage>
</organism>
<dbReference type="InterPro" id="IPR052026">
    <property type="entry name" value="ExeA_AAA_ATPase_DNA-bind"/>
</dbReference>
<sequence>MGSAHPTGSILLLDLKLWVLTLQLNLAKPLHRYRKFKKTRTQERADRIATLAKQLDLPRASLAGNTDIQFVEERDPSPALPLNPFQDPDPYREFTYPTTLMAKLAIADYLGQPLAKLAVEHREFIAALVEETLTKKVILERVRAYFQLQIRGEANADCGILSVLLAGHPKLKNDLRRPTMEEIGSRSTILNLEGMVGSQREYITWLIDACGSEGTKLSDVLTVEAVDILSERLRTPLQIQQHLMLAMEAAYQAGEKPVTGAIVESVLSKQIDELEPKLTRHGYDLRGLAEQFHAKPAEIKLFFRGQLVREASALPNPARTKELTDQMLIAGLPI</sequence>
<dbReference type="PANTHER" id="PTHR35894">
    <property type="entry name" value="GENERAL SECRETION PATHWAY PROTEIN A-RELATED"/>
    <property type="match status" value="1"/>
</dbReference>
<evidence type="ECO:0000313" key="2">
    <source>
        <dbReference type="Proteomes" id="UP000010366"/>
    </source>
</evidence>
<dbReference type="STRING" id="1173020.Cha6605_2566"/>
<dbReference type="Proteomes" id="UP000010366">
    <property type="component" value="Chromosome"/>
</dbReference>
<dbReference type="PATRIC" id="fig|1173020.3.peg.2925"/>
<accession>K9UFL4</accession>
<dbReference type="KEGG" id="cmp:Cha6605_2566"/>
<protein>
    <submittedName>
        <fullName evidence="1">Uncharacterized protein</fullName>
    </submittedName>
</protein>
<gene>
    <name evidence="1" type="ORF">Cha6605_2566</name>
</gene>
<dbReference type="AlphaFoldDB" id="K9UFL4"/>
<dbReference type="eggNOG" id="COG3267">
    <property type="taxonomic scope" value="Bacteria"/>
</dbReference>
<proteinExistence type="predicted"/>